<dbReference type="AlphaFoldDB" id="A0AA48GXA8"/>
<dbReference type="PANTHER" id="PTHR38591:SF1">
    <property type="entry name" value="BLL1000 PROTEIN"/>
    <property type="match status" value="1"/>
</dbReference>
<reference evidence="2" key="1">
    <citation type="journal article" date="2023" name="Int. J. Syst. Evol. Microbiol.">
        <title>Mesoterricola silvestris gen. nov., sp. nov., Mesoterricola sediminis sp. nov., Geothrix oryzae sp. nov., Geothrix edaphica sp. nov., Geothrix rubra sp. nov., and Geothrix limicola sp. nov., six novel members of Acidobacteriota isolated from soils.</title>
        <authorList>
            <person name="Itoh H."/>
            <person name="Sugisawa Y."/>
            <person name="Mise K."/>
            <person name="Xu Z."/>
            <person name="Kuniyasu M."/>
            <person name="Ushijima N."/>
            <person name="Kawano K."/>
            <person name="Kobayashi E."/>
            <person name="Shiratori Y."/>
            <person name="Masuda Y."/>
            <person name="Senoo K."/>
        </authorList>
    </citation>
    <scope>NUCLEOTIDE SEQUENCE</scope>
    <source>
        <strain evidence="2">W786</strain>
    </source>
</reference>
<dbReference type="RefSeq" id="WP_316411221.1">
    <property type="nucleotide sequence ID" value="NZ_AP027081.1"/>
</dbReference>
<feature type="domain" description="AttH" evidence="1">
    <location>
        <begin position="40"/>
        <end position="211"/>
    </location>
</feature>
<sequence length="351" mass="38401">MRPAALLLAALAAVQPFRFAEPGRRFAFPRDHGAHPDFSTEWWYFTGHLRSADGRRRYGYQLTFFRRALQPGGPAGSPAWRTDEIHLAHAALTDAAGGRFTFDERLGRAGIPAAASAAGLDLRNAGWTARMEPGGLIRLAFTVRDATLELELAAPPAPVVFGEDGVVRKGDDPGAASHYLTYPRLPTRGTLTGPRAETLAGLSWMDHEFSSAQLSRGQRGWDWAGIQLRDGRSLMVYRMRRDDGSQDPWSLLSEVDASGRPARATRSFRLGGGAWTSPASGATYPLPLRLEALGETWTLQPLIPGQELLTRAGTRITYWEGACRVLDREGRDAGDAYVELTGYAHPMAGRF</sequence>
<dbReference type="Pfam" id="PF07143">
    <property type="entry name" value="CrtC"/>
    <property type="match status" value="1"/>
</dbReference>
<dbReference type="PANTHER" id="PTHR38591">
    <property type="entry name" value="HYDROLASE"/>
    <property type="match status" value="1"/>
</dbReference>
<organism evidence="2 3">
    <name type="scientific">Mesoterricola sediminis</name>
    <dbReference type="NCBI Taxonomy" id="2927980"/>
    <lineage>
        <taxon>Bacteria</taxon>
        <taxon>Pseudomonadati</taxon>
        <taxon>Acidobacteriota</taxon>
        <taxon>Holophagae</taxon>
        <taxon>Holophagales</taxon>
        <taxon>Holophagaceae</taxon>
        <taxon>Mesoterricola</taxon>
    </lineage>
</organism>
<dbReference type="Gene3D" id="2.40.370.10">
    <property type="entry name" value="AttH-like domain"/>
    <property type="match status" value="2"/>
</dbReference>
<dbReference type="KEGG" id="msea:METESE_10530"/>
<protein>
    <submittedName>
        <fullName evidence="2">Carotenoid 1,2-hydratase</fullName>
    </submittedName>
</protein>
<evidence type="ECO:0000259" key="1">
    <source>
        <dbReference type="Pfam" id="PF07143"/>
    </source>
</evidence>
<gene>
    <name evidence="2" type="ORF">METESE_10530</name>
</gene>
<dbReference type="SUPFAM" id="SSF159245">
    <property type="entry name" value="AttH-like"/>
    <property type="match status" value="1"/>
</dbReference>
<name>A0AA48GXA8_9BACT</name>
<accession>A0AA48GXA8</accession>
<dbReference type="Pfam" id="PF17186">
    <property type="entry name" value="Lipocalin_9"/>
    <property type="match status" value="1"/>
</dbReference>
<keyword evidence="3" id="KW-1185">Reference proteome</keyword>
<evidence type="ECO:0000313" key="3">
    <source>
        <dbReference type="Proteomes" id="UP001228113"/>
    </source>
</evidence>
<dbReference type="InterPro" id="IPR023374">
    <property type="entry name" value="AttH-like_dom_sf"/>
</dbReference>
<dbReference type="Proteomes" id="UP001228113">
    <property type="component" value="Chromosome"/>
</dbReference>
<evidence type="ECO:0000313" key="2">
    <source>
        <dbReference type="EMBL" id="BDU76095.1"/>
    </source>
</evidence>
<dbReference type="EMBL" id="AP027081">
    <property type="protein sequence ID" value="BDU76095.1"/>
    <property type="molecule type" value="Genomic_DNA"/>
</dbReference>
<dbReference type="InterPro" id="IPR010791">
    <property type="entry name" value="AttH_dom"/>
</dbReference>
<proteinExistence type="predicted"/>